<dbReference type="RefSeq" id="WP_233675300.1">
    <property type="nucleotide sequence ID" value="NZ_JAJUOS010000001.1"/>
</dbReference>
<dbReference type="Pfam" id="PF13704">
    <property type="entry name" value="Glyco_tranf_2_4"/>
    <property type="match status" value="1"/>
</dbReference>
<sequence length="747" mass="82587">MLVFGEMCSVSAAGVTLLDAVERPVDDGKRQVSLYFAAGTDVSQIGFDPVVELLSTAWVTSAPVLQVRLAEGAPLECIFGSARLRITPFQPDLGLLRGKNTFAAVRNGESVETIVDWLAYHAATQGMDGAVLLDRAPPGGDPAFDAALKGALAESALKVVLLRAPLPLGKRGQPPEQHPYCAPESPGRDRMDLPDPDPWRSPLGEVICYEIMRQRYLAQARAVANIEVHDLLEASEGRSVFDAAAASETGLVALMGRSAYPWRVRSGDPITFGDHICVQFDASKVWNRWCIAPAKASPQAVWRMTRVGNVSADPRVPAWRFHRCMNLRHPVETIANIVPRAALVEDAQLLALAEDAFDHKPIRMPTPEATSAPGKAGRRAIVTTMKNEGPFILEWLAYHRAVGFDDFLIYTNDCTDGTDSFLSLLERKGLVQHRDNPFRSMDMRPQHAALAVASDEPVIAKATWVTCIDVDEFINIKVGDGTLDALFAAVPEANLISMTWRLFGNADIADFSDAFVTQQFTRCAPEFTPKPHQAWGFKTLFANVGIFRKLGVHRPKGFSAQKLDRINWVNGSGRPLPEDEYRGAWRSNAQTYGYDLVQLNHYAVRSAESFLVKRDRGRVNHVERDQGLAYWFRMNNNAQEETSIQRMLPKARAEMVRLLADPEIATAHAECVGAHRAKIAELRADPGYAAFLDEITSEIMQRLSRLHAHFGANVFLAGPTCIPDEIAEKDPAARFFFTVERQETVHS</sequence>
<keyword evidence="3" id="KW-0472">Membrane</keyword>
<accession>A0ABS8YSN4</accession>
<keyword evidence="2" id="KW-0812">Transmembrane</keyword>
<evidence type="ECO:0000256" key="4">
    <source>
        <dbReference type="SAM" id="MobiDB-lite"/>
    </source>
</evidence>
<evidence type="ECO:0000256" key="2">
    <source>
        <dbReference type="ARBA" id="ARBA00022692"/>
    </source>
</evidence>
<dbReference type="PANTHER" id="PTHR21461">
    <property type="entry name" value="GLYCOSYLTRANSFERASE FAMILY 92 PROTEIN"/>
    <property type="match status" value="1"/>
</dbReference>
<evidence type="ECO:0000256" key="1">
    <source>
        <dbReference type="ARBA" id="ARBA00004167"/>
    </source>
</evidence>
<keyword evidence="3" id="KW-1133">Transmembrane helix</keyword>
<reference evidence="5 6" key="1">
    <citation type="submission" date="2021-12" db="EMBL/GenBank/DDBJ databases">
        <title>Sinirhodobacter sp. WL0062 is a bacterium isolated from seawater.</title>
        <authorList>
            <person name="Wang L."/>
            <person name="He W."/>
            <person name="Zhang D.-F."/>
        </authorList>
    </citation>
    <scope>NUCLEOTIDE SEQUENCE [LARGE SCALE GENOMIC DNA]</scope>
    <source>
        <strain evidence="5 6">WL0062</strain>
    </source>
</reference>
<dbReference type="EMBL" id="JAJUOS010000001">
    <property type="protein sequence ID" value="MCE5972295.1"/>
    <property type="molecule type" value="Genomic_DNA"/>
</dbReference>
<dbReference type="Proteomes" id="UP001521181">
    <property type="component" value="Unassembled WGS sequence"/>
</dbReference>
<name>A0ABS8YSN4_9RHOB</name>
<comment type="subcellular location">
    <subcellularLocation>
        <location evidence="1">Membrane</location>
        <topology evidence="1">Single-pass membrane protein</topology>
    </subcellularLocation>
</comment>
<comment type="caution">
    <text evidence="5">The sequence shown here is derived from an EMBL/GenBank/DDBJ whole genome shotgun (WGS) entry which is preliminary data.</text>
</comment>
<evidence type="ECO:0000256" key="3">
    <source>
        <dbReference type="ARBA" id="ARBA00022989"/>
    </source>
</evidence>
<gene>
    <name evidence="5" type="ORF">LZA78_02155</name>
</gene>
<protein>
    <submittedName>
        <fullName evidence="5">Glycosyltransferase family 2 protein</fullName>
    </submittedName>
</protein>
<evidence type="ECO:0000313" key="5">
    <source>
        <dbReference type="EMBL" id="MCE5972295.1"/>
    </source>
</evidence>
<feature type="region of interest" description="Disordered" evidence="4">
    <location>
        <begin position="168"/>
        <end position="190"/>
    </location>
</feature>
<evidence type="ECO:0000313" key="6">
    <source>
        <dbReference type="Proteomes" id="UP001521181"/>
    </source>
</evidence>
<proteinExistence type="predicted"/>
<keyword evidence="6" id="KW-1185">Reference proteome</keyword>
<organism evidence="5 6">
    <name type="scientific">Rhodobacter flavimaris</name>
    <dbReference type="NCBI Taxonomy" id="2907145"/>
    <lineage>
        <taxon>Bacteria</taxon>
        <taxon>Pseudomonadati</taxon>
        <taxon>Pseudomonadota</taxon>
        <taxon>Alphaproteobacteria</taxon>
        <taxon>Rhodobacterales</taxon>
        <taxon>Rhodobacter group</taxon>
        <taxon>Rhodobacter</taxon>
    </lineage>
</organism>
<dbReference type="PANTHER" id="PTHR21461:SF69">
    <property type="entry name" value="GLYCOSYLTRANSFERASE FAMILY 92 PROTEIN"/>
    <property type="match status" value="1"/>
</dbReference>